<dbReference type="SMART" id="SM00043">
    <property type="entry name" value="CY"/>
    <property type="match status" value="2"/>
</dbReference>
<feature type="chain" id="PRO_5028380747" evidence="8">
    <location>
        <begin position="19"/>
        <end position="375"/>
    </location>
</feature>
<evidence type="ECO:0000313" key="11">
    <source>
        <dbReference type="RefSeq" id="XP_020844616.1"/>
    </source>
</evidence>
<dbReference type="PROSITE" id="PS51530">
    <property type="entry name" value="CYSTATIN_FETUIN_B"/>
    <property type="match status" value="1"/>
</dbReference>
<gene>
    <name evidence="11" type="primary">FETUB</name>
</gene>
<reference evidence="11" key="1">
    <citation type="submission" date="2025-08" db="UniProtKB">
        <authorList>
            <consortium name="RefSeq"/>
        </authorList>
    </citation>
    <scope>IDENTIFICATION</scope>
    <source>
        <tissue evidence="11">Spleen</tissue>
    </source>
</reference>
<dbReference type="PANTHER" id="PTHR13814">
    <property type="entry name" value="FETUIN"/>
    <property type="match status" value="1"/>
</dbReference>
<dbReference type="FunFam" id="3.10.450.10:FF:000005">
    <property type="entry name" value="Histidine-rich glycoprotein"/>
    <property type="match status" value="1"/>
</dbReference>
<dbReference type="InParanoid" id="A0A6P5KJJ3"/>
<evidence type="ECO:0000256" key="4">
    <source>
        <dbReference type="ARBA" id="ARBA00022737"/>
    </source>
</evidence>
<feature type="compositionally biased region" description="Low complexity" evidence="7">
    <location>
        <begin position="275"/>
        <end position="288"/>
    </location>
</feature>
<dbReference type="CDD" id="cd00042">
    <property type="entry name" value="CY"/>
    <property type="match status" value="2"/>
</dbReference>
<feature type="signal peptide" evidence="8">
    <location>
        <begin position="1"/>
        <end position="18"/>
    </location>
</feature>
<evidence type="ECO:0000256" key="2">
    <source>
        <dbReference type="ARBA" id="ARBA00022525"/>
    </source>
</evidence>
<evidence type="ECO:0000256" key="8">
    <source>
        <dbReference type="SAM" id="SignalP"/>
    </source>
</evidence>
<dbReference type="InterPro" id="IPR000010">
    <property type="entry name" value="Cystatin_dom"/>
</dbReference>
<dbReference type="InterPro" id="IPR050735">
    <property type="entry name" value="Kininogen_Fetuin_HRG"/>
</dbReference>
<name>A0A6P5KJJ3_PHACI</name>
<proteinExistence type="predicted"/>
<evidence type="ECO:0000256" key="6">
    <source>
        <dbReference type="ARBA" id="ARBA00023180"/>
    </source>
</evidence>
<evidence type="ECO:0000259" key="9">
    <source>
        <dbReference type="PROSITE" id="PS51530"/>
    </source>
</evidence>
<feature type="compositionally biased region" description="Polar residues" evidence="7">
    <location>
        <begin position="256"/>
        <end position="266"/>
    </location>
</feature>
<accession>A0A6P5KJJ3</accession>
<keyword evidence="5" id="KW-1015">Disulfide bond</keyword>
<dbReference type="KEGG" id="pcw:110210138"/>
<dbReference type="GO" id="GO:0008191">
    <property type="term" value="F:metalloendopeptidase inhibitor activity"/>
    <property type="evidence" value="ECO:0007669"/>
    <property type="project" value="TreeGrafter"/>
</dbReference>
<dbReference type="Pfam" id="PF00031">
    <property type="entry name" value="Cystatin"/>
    <property type="match status" value="2"/>
</dbReference>
<dbReference type="FunCoup" id="A0A6P5KJJ3">
    <property type="interactions" value="64"/>
</dbReference>
<dbReference type="Gene3D" id="3.10.450.10">
    <property type="match status" value="2"/>
</dbReference>
<evidence type="ECO:0000256" key="3">
    <source>
        <dbReference type="ARBA" id="ARBA00022729"/>
    </source>
</evidence>
<evidence type="ECO:0000256" key="7">
    <source>
        <dbReference type="SAM" id="MobiDB-lite"/>
    </source>
</evidence>
<dbReference type="InterPro" id="IPR025764">
    <property type="entry name" value="Cystatin_Fetuin_B"/>
</dbReference>
<feature type="compositionally biased region" description="Polar residues" evidence="7">
    <location>
        <begin position="366"/>
        <end position="375"/>
    </location>
</feature>
<protein>
    <submittedName>
        <fullName evidence="11">Fetuin-B isoform X1</fullName>
    </submittedName>
</protein>
<feature type="region of interest" description="Disordered" evidence="7">
    <location>
        <begin position="354"/>
        <end position="375"/>
    </location>
</feature>
<dbReference type="GO" id="GO:0060255">
    <property type="term" value="P:regulation of macromolecule metabolic process"/>
    <property type="evidence" value="ECO:0007669"/>
    <property type="project" value="UniProtKB-ARBA"/>
</dbReference>
<keyword evidence="10" id="KW-1185">Reference proteome</keyword>
<dbReference type="CTD" id="26998"/>
<dbReference type="Proteomes" id="UP000515140">
    <property type="component" value="Unplaced"/>
</dbReference>
<dbReference type="GeneID" id="110210138"/>
<dbReference type="AlphaFoldDB" id="A0A6P5KJJ3"/>
<dbReference type="InterPro" id="IPR001363">
    <property type="entry name" value="Prot_inh_fetuin_CS"/>
</dbReference>
<sequence>MSFSLFLGLLVLALTCWSRSIPASPLLFPPSCNDSRVLSVAGLALQGINNDRKEGYEFSLNRVANVREHRQKTGSSSVYYFTLDVLETDCHVLSKKRWKDCTARHLHEAVYGRCKAIFYINLPKRILYLPAYNCTVRPVSRKKIVRMCPDCPTPIRINSLDPGVSQAVSQSLEKVNKEIAVGKKFYLFQVTQAFSQWVFGPAYFVEYLVTEAPCSKSLPGSETCLQPPADSKPVGLCRGSLSKMNQDKHVSGTCKFFQTQPPSATGSHPPEHQDPPQLALPTPAAPLQEGPRGSVQLLPELVDENNEGGQENKSFMAFPGRIDLTVEPLGEVLHLPSRFMLEKEEMPTVLPFPEGLGSDGCPGPAENSNPLILPP</sequence>
<keyword evidence="3 8" id="KW-0732">Signal</keyword>
<feature type="region of interest" description="Disordered" evidence="7">
    <location>
        <begin position="254"/>
        <end position="291"/>
    </location>
</feature>
<keyword evidence="6" id="KW-0325">Glycoprotein</keyword>
<dbReference type="GO" id="GO:0007339">
    <property type="term" value="P:binding of sperm to zona pellucida"/>
    <property type="evidence" value="ECO:0007669"/>
    <property type="project" value="TreeGrafter"/>
</dbReference>
<evidence type="ECO:0000313" key="10">
    <source>
        <dbReference type="Proteomes" id="UP000515140"/>
    </source>
</evidence>
<dbReference type="RefSeq" id="XP_020844616.1">
    <property type="nucleotide sequence ID" value="XM_020988957.1"/>
</dbReference>
<dbReference type="GO" id="GO:0004869">
    <property type="term" value="F:cysteine-type endopeptidase inhibitor activity"/>
    <property type="evidence" value="ECO:0007669"/>
    <property type="project" value="InterPro"/>
</dbReference>
<dbReference type="InterPro" id="IPR046350">
    <property type="entry name" value="Cystatin_sf"/>
</dbReference>
<dbReference type="PANTHER" id="PTHR13814:SF10">
    <property type="entry name" value="FETUIN-B"/>
    <property type="match status" value="1"/>
</dbReference>
<dbReference type="PROSITE" id="PS01255">
    <property type="entry name" value="FETUIN_2"/>
    <property type="match status" value="1"/>
</dbReference>
<keyword evidence="4" id="KW-0677">Repeat</keyword>
<dbReference type="SUPFAM" id="SSF54403">
    <property type="entry name" value="Cystatin/monellin"/>
    <property type="match status" value="2"/>
</dbReference>
<feature type="domain" description="Cystatin fetuin-B-type" evidence="9">
    <location>
        <begin position="21"/>
        <end position="135"/>
    </location>
</feature>
<keyword evidence="2" id="KW-0964">Secreted</keyword>
<evidence type="ECO:0000256" key="1">
    <source>
        <dbReference type="ARBA" id="ARBA00004613"/>
    </source>
</evidence>
<comment type="subcellular location">
    <subcellularLocation>
        <location evidence="1">Secreted</location>
    </subcellularLocation>
</comment>
<dbReference type="GO" id="GO:0005615">
    <property type="term" value="C:extracellular space"/>
    <property type="evidence" value="ECO:0007669"/>
    <property type="project" value="InterPro"/>
</dbReference>
<evidence type="ECO:0000256" key="5">
    <source>
        <dbReference type="ARBA" id="ARBA00023157"/>
    </source>
</evidence>
<organism evidence="10 11">
    <name type="scientific">Phascolarctos cinereus</name>
    <name type="common">Koala</name>
    <dbReference type="NCBI Taxonomy" id="38626"/>
    <lineage>
        <taxon>Eukaryota</taxon>
        <taxon>Metazoa</taxon>
        <taxon>Chordata</taxon>
        <taxon>Craniata</taxon>
        <taxon>Vertebrata</taxon>
        <taxon>Euteleostomi</taxon>
        <taxon>Mammalia</taxon>
        <taxon>Metatheria</taxon>
        <taxon>Diprotodontia</taxon>
        <taxon>Phascolarctidae</taxon>
        <taxon>Phascolarctos</taxon>
    </lineage>
</organism>